<protein>
    <submittedName>
        <fullName evidence="1">Uncharacterized protein</fullName>
    </submittedName>
</protein>
<gene>
    <name evidence="1" type="ORF">CCR94_12665</name>
</gene>
<reference evidence="1 2" key="1">
    <citation type="journal article" date="2018" name="Arch. Microbiol.">
        <title>New insights into the metabolic potential of the phototrophic purple bacterium Rhodopila globiformis DSM 161(T) from its draft genome sequence and evidence for a vanadium-dependent nitrogenase.</title>
        <authorList>
            <person name="Imhoff J.F."/>
            <person name="Rahn T."/>
            <person name="Kunzel S."/>
            <person name="Neulinger S.C."/>
        </authorList>
    </citation>
    <scope>NUCLEOTIDE SEQUENCE [LARGE SCALE GENOMIC DNA]</scope>
    <source>
        <strain evidence="1 2">DSM 16996</strain>
    </source>
</reference>
<dbReference type="EMBL" id="NHSJ01000080">
    <property type="protein sequence ID" value="PPQ30382.1"/>
    <property type="molecule type" value="Genomic_DNA"/>
</dbReference>
<evidence type="ECO:0000313" key="2">
    <source>
        <dbReference type="Proteomes" id="UP000239089"/>
    </source>
</evidence>
<keyword evidence="2" id="KW-1185">Reference proteome</keyword>
<dbReference type="AlphaFoldDB" id="A0A2S6N6Y2"/>
<dbReference type="Proteomes" id="UP000239089">
    <property type="component" value="Unassembled WGS sequence"/>
</dbReference>
<organism evidence="1 2">
    <name type="scientific">Rhodoblastus sphagnicola</name>
    <dbReference type="NCBI Taxonomy" id="333368"/>
    <lineage>
        <taxon>Bacteria</taxon>
        <taxon>Pseudomonadati</taxon>
        <taxon>Pseudomonadota</taxon>
        <taxon>Alphaproteobacteria</taxon>
        <taxon>Hyphomicrobiales</taxon>
        <taxon>Rhodoblastaceae</taxon>
        <taxon>Rhodoblastus</taxon>
    </lineage>
</organism>
<name>A0A2S6N6Y2_9HYPH</name>
<evidence type="ECO:0000313" key="1">
    <source>
        <dbReference type="EMBL" id="PPQ30382.1"/>
    </source>
</evidence>
<proteinExistence type="predicted"/>
<sequence length="224" mass="23536">MSNPGLETISSGLSSADSASAARASLDSKYAAMAASGQPFDVNSPEGKDWYTAFGSLDRNALNAAMNNQGGLFTKQEQDIAQSIMSQQQGLAMGLYSGPSSQASKFVDPFAGQDSSARMKAGAKWLDQVSNDEKKTVAWAFSRASAQTSYKNSGSAAADSENLNSDSPLVSLIASAMNTMSSAPSRSYTIGNVTTISDLLAQPWFMGFTSQLNGAIEQTQNLYS</sequence>
<accession>A0A2S6N6Y2</accession>
<comment type="caution">
    <text evidence="1">The sequence shown here is derived from an EMBL/GenBank/DDBJ whole genome shotgun (WGS) entry which is preliminary data.</text>
</comment>